<dbReference type="InterPro" id="IPR005829">
    <property type="entry name" value="Sugar_transporter_CS"/>
</dbReference>
<feature type="transmembrane region" description="Helical" evidence="5">
    <location>
        <begin position="356"/>
        <end position="378"/>
    </location>
</feature>
<dbReference type="Pfam" id="PF07690">
    <property type="entry name" value="MFS_1"/>
    <property type="match status" value="1"/>
</dbReference>
<dbReference type="InterPro" id="IPR036259">
    <property type="entry name" value="MFS_trans_sf"/>
</dbReference>
<evidence type="ECO:0000256" key="5">
    <source>
        <dbReference type="SAM" id="Phobius"/>
    </source>
</evidence>
<evidence type="ECO:0000256" key="1">
    <source>
        <dbReference type="ARBA" id="ARBA00004651"/>
    </source>
</evidence>
<dbReference type="PROSITE" id="PS00216">
    <property type="entry name" value="SUGAR_TRANSPORT_1"/>
    <property type="match status" value="1"/>
</dbReference>
<feature type="transmembrane region" description="Helical" evidence="5">
    <location>
        <begin position="12"/>
        <end position="36"/>
    </location>
</feature>
<dbReference type="Proteomes" id="UP000629619">
    <property type="component" value="Unassembled WGS sequence"/>
</dbReference>
<dbReference type="InterPro" id="IPR053160">
    <property type="entry name" value="MFS_DHA3_Transporter"/>
</dbReference>
<evidence type="ECO:0000256" key="3">
    <source>
        <dbReference type="ARBA" id="ARBA00022989"/>
    </source>
</evidence>
<feature type="transmembrane region" description="Helical" evidence="5">
    <location>
        <begin position="42"/>
        <end position="63"/>
    </location>
</feature>
<keyword evidence="3 5" id="KW-1133">Transmembrane helix</keyword>
<accession>A0A919KCW9</accession>
<dbReference type="InterPro" id="IPR020846">
    <property type="entry name" value="MFS_dom"/>
</dbReference>
<dbReference type="GO" id="GO:0022857">
    <property type="term" value="F:transmembrane transporter activity"/>
    <property type="evidence" value="ECO:0007669"/>
    <property type="project" value="InterPro"/>
</dbReference>
<sequence length="427" mass="44076">MTAMTVRRIRHRYLLLISLRWLPVGLTIPLTTLLPLDRGLTIAQAGLVAAVQGVTVLVLELPTGGLADALGRRPVLLIAGAVNLVSLTVMSLADSVTLFAVAWFLQGIFRALDSGPLDSWFVDEALAADKEADIETGLSHSSVALSLAIAIGALLSGGLIWLGPIGPLSALTVPLIVALALSLLSTVAVALLMTEERPARGMTAWAASVRGVPVAIGSALRLARRSRVVFALIMVEVLWSFGMVTFEKLMPVRLSEVLADKEGAAALMGPVSSAGWAASAAGAALIPVLVRRIGAPWTGFVLRILLGLTIVGMGLLAGPAGVITGFLLTYAVHGASSPVHMGLLHRQAEGEYRTSLLSLNSMVGQPGFAIGAVLLTTLAQSVSVSSAIVVGAVVLAVAAPLYLVKPEFREPIDTGISPASALTPGGS</sequence>
<feature type="transmembrane region" description="Helical" evidence="5">
    <location>
        <begin position="266"/>
        <end position="290"/>
    </location>
</feature>
<feature type="transmembrane region" description="Helical" evidence="5">
    <location>
        <begin position="384"/>
        <end position="404"/>
    </location>
</feature>
<dbReference type="AlphaFoldDB" id="A0A919KCW9"/>
<feature type="transmembrane region" description="Helical" evidence="5">
    <location>
        <begin position="170"/>
        <end position="192"/>
    </location>
</feature>
<feature type="transmembrane region" description="Helical" evidence="5">
    <location>
        <begin position="143"/>
        <end position="163"/>
    </location>
</feature>
<evidence type="ECO:0000256" key="2">
    <source>
        <dbReference type="ARBA" id="ARBA00022692"/>
    </source>
</evidence>
<reference evidence="7" key="1">
    <citation type="submission" date="2021-01" db="EMBL/GenBank/DDBJ databases">
        <title>Whole genome shotgun sequence of Actinoplanes siamensis NBRC 109076.</title>
        <authorList>
            <person name="Komaki H."/>
            <person name="Tamura T."/>
        </authorList>
    </citation>
    <scope>NUCLEOTIDE SEQUENCE</scope>
    <source>
        <strain evidence="7">NBRC 109076</strain>
    </source>
</reference>
<evidence type="ECO:0000256" key="4">
    <source>
        <dbReference type="ARBA" id="ARBA00023136"/>
    </source>
</evidence>
<dbReference type="PANTHER" id="PTHR23530:SF1">
    <property type="entry name" value="PERMEASE, MAJOR FACILITATOR SUPERFAMILY-RELATED"/>
    <property type="match status" value="1"/>
</dbReference>
<evidence type="ECO:0000313" key="7">
    <source>
        <dbReference type="EMBL" id="GIF03475.1"/>
    </source>
</evidence>
<dbReference type="Gene3D" id="1.20.1250.20">
    <property type="entry name" value="MFS general substrate transporter like domains"/>
    <property type="match status" value="1"/>
</dbReference>
<feature type="transmembrane region" description="Helical" evidence="5">
    <location>
        <begin position="323"/>
        <end position="344"/>
    </location>
</feature>
<dbReference type="SUPFAM" id="SSF103473">
    <property type="entry name" value="MFS general substrate transporter"/>
    <property type="match status" value="1"/>
</dbReference>
<dbReference type="PROSITE" id="PS50850">
    <property type="entry name" value="MFS"/>
    <property type="match status" value="1"/>
</dbReference>
<dbReference type="EMBL" id="BOMW01000012">
    <property type="protein sequence ID" value="GIF03475.1"/>
    <property type="molecule type" value="Genomic_DNA"/>
</dbReference>
<evidence type="ECO:0000259" key="6">
    <source>
        <dbReference type="PROSITE" id="PS50850"/>
    </source>
</evidence>
<feature type="transmembrane region" description="Helical" evidence="5">
    <location>
        <begin position="228"/>
        <end position="246"/>
    </location>
</feature>
<dbReference type="InterPro" id="IPR011701">
    <property type="entry name" value="MFS"/>
</dbReference>
<keyword evidence="4 5" id="KW-0472">Membrane</keyword>
<dbReference type="PANTHER" id="PTHR23530">
    <property type="entry name" value="TRANSPORT PROTEIN-RELATED"/>
    <property type="match status" value="1"/>
</dbReference>
<evidence type="ECO:0000313" key="8">
    <source>
        <dbReference type="Proteomes" id="UP000629619"/>
    </source>
</evidence>
<proteinExistence type="predicted"/>
<comment type="caution">
    <text evidence="7">The sequence shown here is derived from an EMBL/GenBank/DDBJ whole genome shotgun (WGS) entry which is preliminary data.</text>
</comment>
<protein>
    <recommendedName>
        <fullName evidence="6">Major facilitator superfamily (MFS) profile domain-containing protein</fullName>
    </recommendedName>
</protein>
<gene>
    <name evidence="7" type="ORF">Asi03nite_10130</name>
</gene>
<dbReference type="GO" id="GO:0005886">
    <property type="term" value="C:plasma membrane"/>
    <property type="evidence" value="ECO:0007669"/>
    <property type="project" value="UniProtKB-SubCell"/>
</dbReference>
<keyword evidence="8" id="KW-1185">Reference proteome</keyword>
<organism evidence="7 8">
    <name type="scientific">Actinoplanes siamensis</name>
    <dbReference type="NCBI Taxonomy" id="1223317"/>
    <lineage>
        <taxon>Bacteria</taxon>
        <taxon>Bacillati</taxon>
        <taxon>Actinomycetota</taxon>
        <taxon>Actinomycetes</taxon>
        <taxon>Micromonosporales</taxon>
        <taxon>Micromonosporaceae</taxon>
        <taxon>Actinoplanes</taxon>
    </lineage>
</organism>
<comment type="subcellular location">
    <subcellularLocation>
        <location evidence="1">Cell membrane</location>
        <topology evidence="1">Multi-pass membrane protein</topology>
    </subcellularLocation>
</comment>
<name>A0A919KCW9_9ACTN</name>
<feature type="transmembrane region" description="Helical" evidence="5">
    <location>
        <begin position="297"/>
        <end position="317"/>
    </location>
</feature>
<feature type="domain" description="Major facilitator superfamily (MFS) profile" evidence="6">
    <location>
        <begin position="1"/>
        <end position="409"/>
    </location>
</feature>
<keyword evidence="2 5" id="KW-0812">Transmembrane</keyword>